<feature type="coiled-coil region" evidence="1">
    <location>
        <begin position="53"/>
        <end position="129"/>
    </location>
</feature>
<comment type="caution">
    <text evidence="3">The sequence shown here is derived from an EMBL/GenBank/DDBJ whole genome shotgun (WGS) entry which is preliminary data.</text>
</comment>
<reference evidence="3 4" key="1">
    <citation type="journal article" date="2015" name="Sci. Rep.">
        <title>Chromosome-level genome map provides insights into diverse defense mechanisms in the medicinal fungus Ganoderma sinense.</title>
        <authorList>
            <person name="Zhu Y."/>
            <person name="Xu J."/>
            <person name="Sun C."/>
            <person name="Zhou S."/>
            <person name="Xu H."/>
            <person name="Nelson D.R."/>
            <person name="Qian J."/>
            <person name="Song J."/>
            <person name="Luo H."/>
            <person name="Xiang L."/>
            <person name="Li Y."/>
            <person name="Xu Z."/>
            <person name="Ji A."/>
            <person name="Wang L."/>
            <person name="Lu S."/>
            <person name="Hayward A."/>
            <person name="Sun W."/>
            <person name="Li X."/>
            <person name="Schwartz D.C."/>
            <person name="Wang Y."/>
            <person name="Chen S."/>
        </authorList>
    </citation>
    <scope>NUCLEOTIDE SEQUENCE [LARGE SCALE GENOMIC DNA]</scope>
    <source>
        <strain evidence="3 4">ZZ0214-1</strain>
    </source>
</reference>
<feature type="chain" id="PRO_5013890077" description="Transporter" evidence="2">
    <location>
        <begin position="20"/>
        <end position="486"/>
    </location>
</feature>
<accession>A0A2G8SLK8</accession>
<feature type="signal peptide" evidence="2">
    <location>
        <begin position="1"/>
        <end position="19"/>
    </location>
</feature>
<evidence type="ECO:0000256" key="2">
    <source>
        <dbReference type="SAM" id="SignalP"/>
    </source>
</evidence>
<sequence>MTLYSTLLYLISLLRSGIAKCIQKMLRDDAPELSDLGSQKAVSVQTDLHQAETEWLRAALEDKEREMRSLEKKEQGAVRRARTFQVELETVRQRLKKFEADYAALQRRTQQTETRLSEAEDRVKHSEATVIQLGLELRRSESERQKTATLLHTRSAELRDAQAYLSKLDDVADAEVLQLVDGINSRIFQTAANIANAFQLRYAEQKDAQVSEEAVTRLRAFLGDSYLLVALRFIHHAGDPLIVQTALQACMVSWSRWLCVTWDFHMGNPPCLLQHVYQSIRRTGTYLQVLDIAPIGRSSYIDENQERQSVAGRWRALSRMYVKTLRADDAERQRIASNMLVDHITDVLIASGIGMPRQDLREKVENSYADALREVVHQSLEFQWIAGERIVSRDLFVFTALPGEPFNPSHMVDEWANPKRARHGVDTHPVLCTTQLGLVREEKKAPTEGADGEEGITKVVLLKPKVVLTSLLEELSNEQDRVACKT</sequence>
<dbReference type="Proteomes" id="UP000230002">
    <property type="component" value="Unassembled WGS sequence"/>
</dbReference>
<dbReference type="OrthoDB" id="3147752at2759"/>
<dbReference type="AlphaFoldDB" id="A0A2G8SLK8"/>
<evidence type="ECO:0000313" key="3">
    <source>
        <dbReference type="EMBL" id="PIL34613.1"/>
    </source>
</evidence>
<keyword evidence="1" id="KW-0175">Coiled coil</keyword>
<name>A0A2G8SLK8_9APHY</name>
<proteinExistence type="predicted"/>
<keyword evidence="4" id="KW-1185">Reference proteome</keyword>
<organism evidence="3 4">
    <name type="scientific">Ganoderma sinense ZZ0214-1</name>
    <dbReference type="NCBI Taxonomy" id="1077348"/>
    <lineage>
        <taxon>Eukaryota</taxon>
        <taxon>Fungi</taxon>
        <taxon>Dikarya</taxon>
        <taxon>Basidiomycota</taxon>
        <taxon>Agaricomycotina</taxon>
        <taxon>Agaricomycetes</taxon>
        <taxon>Polyporales</taxon>
        <taxon>Polyporaceae</taxon>
        <taxon>Ganoderma</taxon>
    </lineage>
</organism>
<gene>
    <name evidence="3" type="ORF">GSI_03392</name>
</gene>
<evidence type="ECO:0008006" key="5">
    <source>
        <dbReference type="Google" id="ProtNLM"/>
    </source>
</evidence>
<evidence type="ECO:0000313" key="4">
    <source>
        <dbReference type="Proteomes" id="UP000230002"/>
    </source>
</evidence>
<dbReference type="SUPFAM" id="SSF57997">
    <property type="entry name" value="Tropomyosin"/>
    <property type="match status" value="1"/>
</dbReference>
<protein>
    <recommendedName>
        <fullName evidence="5">Transporter</fullName>
    </recommendedName>
</protein>
<keyword evidence="2" id="KW-0732">Signal</keyword>
<dbReference type="EMBL" id="AYKW01000005">
    <property type="protein sequence ID" value="PIL34613.1"/>
    <property type="molecule type" value="Genomic_DNA"/>
</dbReference>
<evidence type="ECO:0000256" key="1">
    <source>
        <dbReference type="SAM" id="Coils"/>
    </source>
</evidence>